<evidence type="ECO:0000313" key="7">
    <source>
        <dbReference type="EMBL" id="MBS8129673.1"/>
    </source>
</evidence>
<comment type="caution">
    <text evidence="5">The sequence shown here is derived from an EMBL/GenBank/DDBJ whole genome shotgun (WGS) entry which is preliminary data.</text>
</comment>
<dbReference type="PANTHER" id="PTHR43140">
    <property type="entry name" value="TYPE-1 RESTRICTION ENZYME ECOKI SPECIFICITY PROTEIN"/>
    <property type="match status" value="1"/>
</dbReference>
<keyword evidence="2" id="KW-0680">Restriction system</keyword>
<keyword evidence="3" id="KW-0238">DNA-binding</keyword>
<dbReference type="EMBL" id="JAERQU010000016">
    <property type="protein sequence ID" value="MBS8120627.1"/>
    <property type="molecule type" value="Genomic_DNA"/>
</dbReference>
<dbReference type="RefSeq" id="WP_013035494.1">
    <property type="nucleotide sequence ID" value="NZ_JAERQU010000016.1"/>
</dbReference>
<dbReference type="EMBL" id="JAERQW010000018">
    <property type="protein sequence ID" value="MBS8129673.1"/>
    <property type="molecule type" value="Genomic_DNA"/>
</dbReference>
<evidence type="ECO:0000313" key="5">
    <source>
        <dbReference type="EMBL" id="MBS8120627.1"/>
    </source>
</evidence>
<dbReference type="GO" id="GO:0003677">
    <property type="term" value="F:DNA binding"/>
    <property type="evidence" value="ECO:0007669"/>
    <property type="project" value="UniProtKB-KW"/>
</dbReference>
<keyword evidence="5" id="KW-0255">Endonuclease</keyword>
<evidence type="ECO:0000256" key="3">
    <source>
        <dbReference type="ARBA" id="ARBA00023125"/>
    </source>
</evidence>
<dbReference type="SUPFAM" id="SSF116734">
    <property type="entry name" value="DNA methylase specificity domain"/>
    <property type="match status" value="2"/>
</dbReference>
<evidence type="ECO:0000313" key="8">
    <source>
        <dbReference type="EMBL" id="MBS8133538.1"/>
    </source>
</evidence>
<name>A0A8T5C421_HALVO</name>
<evidence type="ECO:0000256" key="1">
    <source>
        <dbReference type="ARBA" id="ARBA00010923"/>
    </source>
</evidence>
<dbReference type="GeneID" id="31787493"/>
<comment type="similarity">
    <text evidence="1">Belongs to the type-I restriction system S methylase family.</text>
</comment>
<feature type="domain" description="Type I restriction modification DNA specificity" evidence="4">
    <location>
        <begin position="7"/>
        <end position="166"/>
    </location>
</feature>
<dbReference type="Gene3D" id="3.90.220.20">
    <property type="entry name" value="DNA methylase specificity domains"/>
    <property type="match status" value="2"/>
</dbReference>
<sequence length="410" mass="46005">MDREDLPKGWRQYELGEICEIIMGNSPPGESYNDEGEGVRFLQGQNEFGENTPDSDRFTTEPSRMSKNGDILVAIRATPLGIVNQADDEYCVGRGVAALRPKKKKLDGRYLYHYMKYCKESEYWRKVSTGSTYPSITKTNLQNLSVPLPPLSEQQKIADKLNSVIRGVDETREVSSDAKVIEENLLRSCISGLMPEKEGSTCETVKLDTVCEVILGNSPPGESYNEEGEGMRFLQGQKEFGEKTPVSDRYTTDPSKVGKEGDILIAIRATPLGIINRSDDTYCLGRGVAGLRPEKNLDGGYLYYYMKIQHGYWEKISKGSTYPSITKTNLQNLPIPLPKISKQQEIAERLEYIEARIDDIHEASERMSDIIDVLPESVLSKAFQGELIDDESIEERVVAVQSGLEEFEPN</sequence>
<protein>
    <submittedName>
        <fullName evidence="5">Restriction endonuclease subunit S</fullName>
    </submittedName>
</protein>
<gene>
    <name evidence="5" type="ORF">JK351_15865</name>
    <name evidence="8" type="ORF">JK352_16725</name>
    <name evidence="7" type="ORF">JK353_16730</name>
    <name evidence="6" type="ORF">JK354_16000</name>
</gene>
<dbReference type="Proteomes" id="UP000679371">
    <property type="component" value="Unassembled WGS sequence"/>
</dbReference>
<feature type="domain" description="Type I restriction modification DNA specificity" evidence="4">
    <location>
        <begin position="201"/>
        <end position="362"/>
    </location>
</feature>
<dbReference type="AlphaFoldDB" id="A0A8T5C421"/>
<dbReference type="Proteomes" id="UP000678484">
    <property type="component" value="Unassembled WGS sequence"/>
</dbReference>
<dbReference type="Pfam" id="PF01420">
    <property type="entry name" value="Methylase_S"/>
    <property type="match status" value="2"/>
</dbReference>
<evidence type="ECO:0000313" key="9">
    <source>
        <dbReference type="Proteomes" id="UP000679371"/>
    </source>
</evidence>
<dbReference type="Proteomes" id="UP000676028">
    <property type="component" value="Unassembled WGS sequence"/>
</dbReference>
<proteinExistence type="inferred from homology"/>
<accession>A0A8T5C421</accession>
<evidence type="ECO:0000259" key="4">
    <source>
        <dbReference type="Pfam" id="PF01420"/>
    </source>
</evidence>
<dbReference type="EMBL" id="JAERQX010000018">
    <property type="protein sequence ID" value="MBS8133538.1"/>
    <property type="molecule type" value="Genomic_DNA"/>
</dbReference>
<organism evidence="5 9">
    <name type="scientific">Haloferax volcanii</name>
    <name type="common">Halobacterium volcanii</name>
    <dbReference type="NCBI Taxonomy" id="2246"/>
    <lineage>
        <taxon>Archaea</taxon>
        <taxon>Methanobacteriati</taxon>
        <taxon>Methanobacteriota</taxon>
        <taxon>Stenosarchaea group</taxon>
        <taxon>Halobacteria</taxon>
        <taxon>Halobacteriales</taxon>
        <taxon>Haloferacaceae</taxon>
        <taxon>Haloferax</taxon>
    </lineage>
</organism>
<dbReference type="InterPro" id="IPR044946">
    <property type="entry name" value="Restrct_endonuc_typeI_TRD_sf"/>
</dbReference>
<dbReference type="EMBL" id="JAERQV010000016">
    <property type="protein sequence ID" value="MBS8125664.1"/>
    <property type="molecule type" value="Genomic_DNA"/>
</dbReference>
<keyword evidence="5" id="KW-0378">Hydrolase</keyword>
<dbReference type="PANTHER" id="PTHR43140:SF1">
    <property type="entry name" value="TYPE I RESTRICTION ENZYME ECOKI SPECIFICITY SUBUNIT"/>
    <property type="match status" value="1"/>
</dbReference>
<dbReference type="InterPro" id="IPR000055">
    <property type="entry name" value="Restrct_endonuc_typeI_TRD"/>
</dbReference>
<reference evidence="5" key="1">
    <citation type="journal article" date="2021" name="Nat. Microbiol.">
        <title>Cell division in the archaeon Haloferax volcanii relies on two FtsZ proteins with distinct functions in division ring assembly and constriction.</title>
        <authorList>
            <person name="Liao Y."/>
            <person name="Ithurbide S."/>
            <person name="Evenhuis C."/>
            <person name="Loewe J."/>
            <person name="Duggin I.G."/>
        </authorList>
    </citation>
    <scope>NUCLEOTIDE SEQUENCE</scope>
    <source>
        <strain evidence="5">H98</strain>
        <strain evidence="8">ID112 - delta_ftsZ1_delta_ftsZ2</strain>
        <strain evidence="6">ID76 - delta_ftsZ1</strain>
        <strain evidence="7">ID77 - delta_ftsZ2</strain>
    </source>
</reference>
<evidence type="ECO:0000313" key="6">
    <source>
        <dbReference type="EMBL" id="MBS8125664.1"/>
    </source>
</evidence>
<keyword evidence="5" id="KW-0540">Nuclease</keyword>
<dbReference type="GO" id="GO:0004519">
    <property type="term" value="F:endonuclease activity"/>
    <property type="evidence" value="ECO:0007669"/>
    <property type="project" value="UniProtKB-KW"/>
</dbReference>
<dbReference type="OMA" id="EGWKWVR"/>
<dbReference type="InterPro" id="IPR051212">
    <property type="entry name" value="Type-I_RE_S_subunit"/>
</dbReference>
<evidence type="ECO:0000256" key="2">
    <source>
        <dbReference type="ARBA" id="ARBA00022747"/>
    </source>
</evidence>
<dbReference type="GO" id="GO:0009307">
    <property type="term" value="P:DNA restriction-modification system"/>
    <property type="evidence" value="ECO:0007669"/>
    <property type="project" value="UniProtKB-KW"/>
</dbReference>
<dbReference type="Proteomes" id="UP000679789">
    <property type="component" value="Unassembled WGS sequence"/>
</dbReference>